<evidence type="ECO:0000313" key="4">
    <source>
        <dbReference type="Proteomes" id="UP001059836"/>
    </source>
</evidence>
<comment type="subcellular location">
    <subcellularLocation>
        <location evidence="2">Cytoplasm</location>
    </subcellularLocation>
</comment>
<sequence>MRAVIQRVSQASVTVDGEVVAVLDIPGTGTTCEHGLVVLVGVTHDDTTDDAVRLADKLWRLRILPGDERELSAADLGAPILVISQFTLYANTAKGRRPSWNAAAPGPVAEPLVDAVVEELRSFGATVATGRFGAHMHVSLVNDGPVTLILDTDRR</sequence>
<dbReference type="NCBIfam" id="TIGR00256">
    <property type="entry name" value="D-aminoacyl-tRNA deacylase"/>
    <property type="match status" value="1"/>
</dbReference>
<keyword evidence="4" id="KW-1185">Reference proteome</keyword>
<dbReference type="GO" id="GO:0051499">
    <property type="term" value="F:D-aminoacyl-tRNA deacylase activity"/>
    <property type="evidence" value="ECO:0007669"/>
    <property type="project" value="UniProtKB-EC"/>
</dbReference>
<reference evidence="3" key="1">
    <citation type="journal article" date="2021" name="Nat. Microbiol.">
        <title>Cocultivation of an ultrasmall environmental parasitic bacterium with lytic ability against bacteria associated with wastewater foams.</title>
        <authorList>
            <person name="Batinovic S."/>
            <person name="Rose J.J.A."/>
            <person name="Ratcliffe J."/>
            <person name="Seviour R.J."/>
            <person name="Petrovski S."/>
        </authorList>
    </citation>
    <scope>NUCLEOTIDE SEQUENCE</scope>
    <source>
        <strain evidence="3">CON9</strain>
    </source>
</reference>
<evidence type="ECO:0000313" key="3">
    <source>
        <dbReference type="EMBL" id="QHN36284.1"/>
    </source>
</evidence>
<gene>
    <name evidence="2" type="primary">dtd</name>
    <name evidence="3" type="ORF">GII31_16815</name>
</gene>
<evidence type="ECO:0000256" key="1">
    <source>
        <dbReference type="ARBA" id="ARBA00009673"/>
    </source>
</evidence>
<dbReference type="HAMAP" id="MF_00518">
    <property type="entry name" value="Deacylase_Dtd"/>
    <property type="match status" value="1"/>
</dbReference>
<dbReference type="EC" id="3.1.1.-" evidence="2"/>
<dbReference type="InterPro" id="IPR023509">
    <property type="entry name" value="DTD-like_sf"/>
</dbReference>
<comment type="catalytic activity">
    <reaction evidence="2">
        <text>glycyl-tRNA(Ala) + H2O = tRNA(Ala) + glycine + H(+)</text>
        <dbReference type="Rhea" id="RHEA:53744"/>
        <dbReference type="Rhea" id="RHEA-COMP:9657"/>
        <dbReference type="Rhea" id="RHEA-COMP:13640"/>
        <dbReference type="ChEBI" id="CHEBI:15377"/>
        <dbReference type="ChEBI" id="CHEBI:15378"/>
        <dbReference type="ChEBI" id="CHEBI:57305"/>
        <dbReference type="ChEBI" id="CHEBI:78442"/>
        <dbReference type="ChEBI" id="CHEBI:78522"/>
    </reaction>
</comment>
<keyword evidence="2" id="KW-0963">Cytoplasm</keyword>
<comment type="domain">
    <text evidence="2">A Gly-cisPro motif from one monomer fits into the active site of the other monomer to allow specific chiral rejection of L-amino acids.</text>
</comment>
<keyword evidence="2" id="KW-0820">tRNA-binding</keyword>
<dbReference type="EMBL" id="CP045809">
    <property type="protein sequence ID" value="QHN36284.1"/>
    <property type="molecule type" value="Genomic_DNA"/>
</dbReference>
<dbReference type="Gene3D" id="3.50.80.10">
    <property type="entry name" value="D-tyrosyl-tRNA(Tyr) deacylase"/>
    <property type="match status" value="1"/>
</dbReference>
<comment type="subunit">
    <text evidence="2">Homodimer.</text>
</comment>
<dbReference type="RefSeq" id="WP_213244545.1">
    <property type="nucleotide sequence ID" value="NZ_CP045806.1"/>
</dbReference>
<accession>A0ABX6ILN9</accession>
<dbReference type="Pfam" id="PF02580">
    <property type="entry name" value="Tyr_Deacylase"/>
    <property type="match status" value="1"/>
</dbReference>
<feature type="short sequence motif" description="Gly-cisPro motif, important for rejection of L-amino acids" evidence="2">
    <location>
        <begin position="144"/>
        <end position="145"/>
    </location>
</feature>
<dbReference type="CDD" id="cd00563">
    <property type="entry name" value="Dtyr_deacylase"/>
    <property type="match status" value="1"/>
</dbReference>
<keyword evidence="2" id="KW-0694">RNA-binding</keyword>
<comment type="similarity">
    <text evidence="1 2">Belongs to the DTD family.</text>
</comment>
<protein>
    <recommendedName>
        <fullName evidence="2">D-aminoacyl-tRNA deacylase</fullName>
        <shortName evidence="2">DTD</shortName>
        <ecNumber evidence="2">3.1.1.96</ecNumber>
    </recommendedName>
    <alternativeName>
        <fullName evidence="2">Gly-tRNA(Ala) deacylase</fullName>
        <ecNumber evidence="2">3.1.1.-</ecNumber>
    </alternativeName>
</protein>
<dbReference type="SUPFAM" id="SSF69500">
    <property type="entry name" value="DTD-like"/>
    <property type="match status" value="1"/>
</dbReference>
<evidence type="ECO:0000256" key="2">
    <source>
        <dbReference type="HAMAP-Rule" id="MF_00518"/>
    </source>
</evidence>
<proteinExistence type="inferred from homology"/>
<comment type="function">
    <text evidence="2">An aminoacyl-tRNA editing enzyme that deacylates mischarged D-aminoacyl-tRNAs. Also deacylates mischarged glycyl-tRNA(Ala), protecting cells against glycine mischarging by AlaRS. Acts via tRNA-based rather than protein-based catalysis; rejects L-amino acids rather than detecting D-amino acids in the active site. By recycling D-aminoacyl-tRNA to D-amino acids and free tRNA molecules, this enzyme counteracts the toxicity associated with the formation of D-aminoacyl-tRNA entities in vivo and helps enforce protein L-homochirality.</text>
</comment>
<organism evidence="3 4">
    <name type="scientific">Gordonia pseudamarae</name>
    <dbReference type="NCBI Taxonomy" id="2831662"/>
    <lineage>
        <taxon>Bacteria</taxon>
        <taxon>Bacillati</taxon>
        <taxon>Actinomycetota</taxon>
        <taxon>Actinomycetes</taxon>
        <taxon>Mycobacteriales</taxon>
        <taxon>Gordoniaceae</taxon>
        <taxon>Gordonia</taxon>
    </lineage>
</organism>
<dbReference type="InterPro" id="IPR003732">
    <property type="entry name" value="Daa-tRNA_deacyls_DTD"/>
</dbReference>
<dbReference type="Proteomes" id="UP001059836">
    <property type="component" value="Chromosome"/>
</dbReference>
<dbReference type="PANTHER" id="PTHR10472">
    <property type="entry name" value="D-TYROSYL-TRNA TYR DEACYLASE"/>
    <property type="match status" value="1"/>
</dbReference>
<dbReference type="PANTHER" id="PTHR10472:SF5">
    <property type="entry name" value="D-AMINOACYL-TRNA DEACYLASE 1"/>
    <property type="match status" value="1"/>
</dbReference>
<keyword evidence="2 3" id="KW-0378">Hydrolase</keyword>
<name>A0ABX6ILN9_9ACTN</name>
<dbReference type="EC" id="3.1.1.96" evidence="2"/>
<comment type="catalytic activity">
    <reaction evidence="2">
        <text>a D-aminoacyl-tRNA + H2O = a tRNA + a D-alpha-amino acid + H(+)</text>
        <dbReference type="Rhea" id="RHEA:13953"/>
        <dbReference type="Rhea" id="RHEA-COMP:10123"/>
        <dbReference type="Rhea" id="RHEA-COMP:10124"/>
        <dbReference type="ChEBI" id="CHEBI:15377"/>
        <dbReference type="ChEBI" id="CHEBI:15378"/>
        <dbReference type="ChEBI" id="CHEBI:59871"/>
        <dbReference type="ChEBI" id="CHEBI:78442"/>
        <dbReference type="ChEBI" id="CHEBI:79333"/>
        <dbReference type="EC" id="3.1.1.96"/>
    </reaction>
</comment>